<dbReference type="NCBIfam" id="TIGR01409">
    <property type="entry name" value="TAT_signal_seq"/>
    <property type="match status" value="1"/>
</dbReference>
<comment type="caution">
    <text evidence="1">The sequence shown here is derived from an EMBL/GenBank/DDBJ whole genome shotgun (WGS) entry which is preliminary data.</text>
</comment>
<dbReference type="OrthoDB" id="8400810at2"/>
<reference evidence="1 2" key="1">
    <citation type="journal article" date="2007" name="Int. J. Syst. Evol. Microbiol.">
        <title>Oceanobacillus profundus sp. nov., isolated from a deep-sea sediment core.</title>
        <authorList>
            <person name="Kim Y.G."/>
            <person name="Choi D.H."/>
            <person name="Hyun S."/>
            <person name="Cho B.C."/>
        </authorList>
    </citation>
    <scope>NUCLEOTIDE SEQUENCE [LARGE SCALE GENOMIC DNA]</scope>
    <source>
        <strain evidence="1 2">DSM 18246</strain>
    </source>
</reference>
<keyword evidence="2" id="KW-1185">Reference proteome</keyword>
<protein>
    <submittedName>
        <fullName evidence="1">Gluconate 2-dehydrogenase subunit 3 family protein</fullName>
    </submittedName>
</protein>
<dbReference type="InterPro" id="IPR019546">
    <property type="entry name" value="TAT_signal_bac_arc"/>
</dbReference>
<organism evidence="1 2">
    <name type="scientific">Oceanobacillus profundus</name>
    <dbReference type="NCBI Taxonomy" id="372463"/>
    <lineage>
        <taxon>Bacteria</taxon>
        <taxon>Bacillati</taxon>
        <taxon>Bacillota</taxon>
        <taxon>Bacilli</taxon>
        <taxon>Bacillales</taxon>
        <taxon>Bacillaceae</taxon>
        <taxon>Oceanobacillus</taxon>
    </lineage>
</organism>
<evidence type="ECO:0000313" key="1">
    <source>
        <dbReference type="EMBL" id="RHW29742.1"/>
    </source>
</evidence>
<gene>
    <name evidence="1" type="ORF">D1B32_20535</name>
</gene>
<dbReference type="AlphaFoldDB" id="A0A417YAM4"/>
<dbReference type="EMBL" id="QWEH01000020">
    <property type="protein sequence ID" value="RHW29742.1"/>
    <property type="molecule type" value="Genomic_DNA"/>
</dbReference>
<name>A0A417YAM4_9BACI</name>
<dbReference type="Pfam" id="PF13618">
    <property type="entry name" value="Gluconate_2-dh3"/>
    <property type="match status" value="1"/>
</dbReference>
<sequence>MVTEKENNQITKQANTNSTRRAFLKNSGLTVGGIAIGATFGGLLGNLRGGEVQTEQTPPPVAEVANPNVALMFFTPDEYQTTNAAVERIFPEGENGPGAMELNAAIYIDHQLASQWGVNAKDYRLGPFYKPEPTQGEQIKLLRQDLFRLGLKRLDNYSNENYERQFLDLEAGEQDDVLAAFEEGKAGSISGVSTTEFFKLLRQLTLEGVYADPMYGGNKEMLGWEMRKYPGTRMGYINEIQKKDFVELEPNSLQSHMGHS</sequence>
<proteinExistence type="predicted"/>
<dbReference type="Proteomes" id="UP000285456">
    <property type="component" value="Unassembled WGS sequence"/>
</dbReference>
<dbReference type="InterPro" id="IPR027056">
    <property type="entry name" value="Gluconate_2DH_su3"/>
</dbReference>
<accession>A0A417YAM4</accession>
<evidence type="ECO:0000313" key="2">
    <source>
        <dbReference type="Proteomes" id="UP000285456"/>
    </source>
</evidence>